<protein>
    <submittedName>
        <fullName evidence="2">Uu.00g065710.m01.CDS01</fullName>
    </submittedName>
</protein>
<dbReference type="PANTHER" id="PTHR33112:SF12">
    <property type="entry name" value="HETEROKARYON INCOMPATIBILITY DOMAIN-CONTAINING PROTEIN"/>
    <property type="match status" value="1"/>
</dbReference>
<comment type="caution">
    <text evidence="2">The sequence shown here is derived from an EMBL/GenBank/DDBJ whole genome shotgun (WGS) entry which is preliminary data.</text>
</comment>
<dbReference type="AlphaFoldDB" id="A0AAI8VN79"/>
<feature type="domain" description="Heterokaryon incompatibility" evidence="1">
    <location>
        <begin position="264"/>
        <end position="409"/>
    </location>
</feature>
<evidence type="ECO:0000259" key="1">
    <source>
        <dbReference type="Pfam" id="PF06985"/>
    </source>
</evidence>
<dbReference type="InterPro" id="IPR010730">
    <property type="entry name" value="HET"/>
</dbReference>
<dbReference type="Pfam" id="PF06985">
    <property type="entry name" value="HET"/>
    <property type="match status" value="1"/>
</dbReference>
<reference evidence="2" key="1">
    <citation type="submission" date="2023-10" db="EMBL/GenBank/DDBJ databases">
        <authorList>
            <person name="Hackl T."/>
        </authorList>
    </citation>
    <scope>NUCLEOTIDE SEQUENCE</scope>
</reference>
<name>A0AAI8VN79_9PEZI</name>
<evidence type="ECO:0000313" key="2">
    <source>
        <dbReference type="EMBL" id="CAJ2510946.1"/>
    </source>
</evidence>
<accession>A0AAI8VN79</accession>
<keyword evidence="3" id="KW-1185">Reference proteome</keyword>
<dbReference type="EMBL" id="CAUWAG010000018">
    <property type="protein sequence ID" value="CAJ2510946.1"/>
    <property type="molecule type" value="Genomic_DNA"/>
</dbReference>
<proteinExistence type="predicted"/>
<organism evidence="2 3">
    <name type="scientific">Anthostomella pinea</name>
    <dbReference type="NCBI Taxonomy" id="933095"/>
    <lineage>
        <taxon>Eukaryota</taxon>
        <taxon>Fungi</taxon>
        <taxon>Dikarya</taxon>
        <taxon>Ascomycota</taxon>
        <taxon>Pezizomycotina</taxon>
        <taxon>Sordariomycetes</taxon>
        <taxon>Xylariomycetidae</taxon>
        <taxon>Xylariales</taxon>
        <taxon>Xylariaceae</taxon>
        <taxon>Anthostomella</taxon>
    </lineage>
</organism>
<evidence type="ECO:0000313" key="3">
    <source>
        <dbReference type="Proteomes" id="UP001295740"/>
    </source>
</evidence>
<dbReference type="PANTHER" id="PTHR33112">
    <property type="entry name" value="DOMAIN PROTEIN, PUTATIVE-RELATED"/>
    <property type="match status" value="1"/>
</dbReference>
<sequence length="779" mass="86307">MSVSPEPENCEFCRSVDWEELVTKPFTPKKGNRNRTYPACGEYNLGTIRSNSSTCELCRLIGNASRALKPWWPIAEFLKQPEQITCAFYSNRNRLGSALQTSGISQANLIVDQIASAKKPGYSSSALAFQELLDSLPGLGIAYPGSDSKTNNSLNCLLVLAGISPVDSNSQTFAQLHPCLYPVPSVDEYAKGTNTFTPFPTGRLIKEEANIQLLKRWYEGCVGSHGDTCSQPSWAAGGMSWPRSLRVIDVNRRCIVDCPEACVFFTLSYVWGNEADPFRATEGNIDALKVAGALESQMLPKTIVDAIHLTREMGVSYLWVDRVCVLQDSTIDKAVQLPQMDLVYSCAALTLVAASGTAVDGIAGINGTPRTINQPTARASPNLSLMNVLRLDQAYQDCTWRTRAWTFQEGLCSRRALVVTADQVYWSCESAKCCESIAFEDFPTAVRPGDVVSSVLSGHGIFQEFGGANFEYSGLDAMIRSYGARKLTVQSDALDAFSGVLNRVAMNSRADNGDDRAFAEHEFHWGHCLSARFEESLAWCNIEWYYDKDMQHHKMPARRLEKRLVRFADGRSLYSVPFPSWSWLGWKNTHGITRAALPPGNVEPELNIMKLDMDGRATALNPQKPVNVEYTCKVDMRGIDASTSAGWKGDTTIAPELLYRGGEEDFVDSGRLLFWTSHAVLDIVSEGKLHDEKGVAVGELSPFWSNRADQPRGKMSFIVVSRNYNHWHSDKTWAEKKLNVLAVSWEKGKHVASRICSGNVDEEAWVGVAGREWILVTLT</sequence>
<dbReference type="Proteomes" id="UP001295740">
    <property type="component" value="Unassembled WGS sequence"/>
</dbReference>
<gene>
    <name evidence="2" type="ORF">KHLLAP_LOCUS11414</name>
</gene>